<name>A0A1D3D876_9EIME</name>
<comment type="caution">
    <text evidence="2">The sequence shown here is derived from an EMBL/GenBank/DDBJ whole genome shotgun (WGS) entry which is preliminary data.</text>
</comment>
<sequence length="325" mass="34896">MRYTPYGVLLGTRGSRTDGGPLSSLGPFVPRLQSSSFILLALRRQQQPLALLLPRRLLVVCRLREAGGPLSDRRCLAADSPSTKNVRQPLGSLTSLPATAADGSSRLVPTHSVAMAPHVPRVVSPQASLETPQDVPIHQRNYLASLQQVQQLAAANPQQSQELLSRWQRAAHRNPDRQAGVVVAVEGLQGLAARISGASQRTEALSQAAAATARDTEALTLGRIKKRHALLAHSLIRAVGLVEGLAVSRGVCERNLRCDAANEQLLMRIQVPPESAAAAFWSSFLSNAEWNVSETVEQLLQSLANTEALVSRLEASAHASRARGK</sequence>
<feature type="compositionally biased region" description="Polar residues" evidence="1">
    <location>
        <begin position="80"/>
        <end position="95"/>
    </location>
</feature>
<keyword evidence="3" id="KW-1185">Reference proteome</keyword>
<organism evidence="2 3">
    <name type="scientific">Cyclospora cayetanensis</name>
    <dbReference type="NCBI Taxonomy" id="88456"/>
    <lineage>
        <taxon>Eukaryota</taxon>
        <taxon>Sar</taxon>
        <taxon>Alveolata</taxon>
        <taxon>Apicomplexa</taxon>
        <taxon>Conoidasida</taxon>
        <taxon>Coccidia</taxon>
        <taxon>Eucoccidiorida</taxon>
        <taxon>Eimeriorina</taxon>
        <taxon>Eimeriidae</taxon>
        <taxon>Cyclospora</taxon>
    </lineage>
</organism>
<evidence type="ECO:0000256" key="1">
    <source>
        <dbReference type="SAM" id="MobiDB-lite"/>
    </source>
</evidence>
<evidence type="ECO:0000313" key="2">
    <source>
        <dbReference type="EMBL" id="OEH79618.1"/>
    </source>
</evidence>
<dbReference type="InParanoid" id="A0A1D3D876"/>
<gene>
    <name evidence="2" type="ORF">cyc_03641</name>
</gene>
<dbReference type="Proteomes" id="UP000095192">
    <property type="component" value="Unassembled WGS sequence"/>
</dbReference>
<reference evidence="2 3" key="1">
    <citation type="journal article" date="2016" name="BMC Genomics">
        <title>Comparative genomics reveals Cyclospora cayetanensis possesses coccidia-like metabolism and invasion components but unique surface antigens.</title>
        <authorList>
            <person name="Liu S."/>
            <person name="Wang L."/>
            <person name="Zheng H."/>
            <person name="Xu Z."/>
            <person name="Roellig D.M."/>
            <person name="Li N."/>
            <person name="Frace M.A."/>
            <person name="Tang K."/>
            <person name="Arrowood M.J."/>
            <person name="Moss D.M."/>
            <person name="Zhang L."/>
            <person name="Feng Y."/>
            <person name="Xiao L."/>
        </authorList>
    </citation>
    <scope>NUCLEOTIDE SEQUENCE [LARGE SCALE GENOMIC DNA]</scope>
    <source>
        <strain evidence="2 3">CHN_HEN01</strain>
    </source>
</reference>
<dbReference type="EMBL" id="JROU02000327">
    <property type="protein sequence ID" value="OEH79618.1"/>
    <property type="molecule type" value="Genomic_DNA"/>
</dbReference>
<accession>A0A1D3D876</accession>
<dbReference type="VEuPathDB" id="ToxoDB:cyc_03641"/>
<dbReference type="AlphaFoldDB" id="A0A1D3D876"/>
<protein>
    <submittedName>
        <fullName evidence="2">Uncharacterized protein</fullName>
    </submittedName>
</protein>
<proteinExistence type="predicted"/>
<feature type="region of interest" description="Disordered" evidence="1">
    <location>
        <begin position="76"/>
        <end position="95"/>
    </location>
</feature>
<evidence type="ECO:0000313" key="3">
    <source>
        <dbReference type="Proteomes" id="UP000095192"/>
    </source>
</evidence>